<evidence type="ECO:0000313" key="1">
    <source>
        <dbReference type="EMBL" id="MBD1399625.1"/>
    </source>
</evidence>
<keyword evidence="2" id="KW-1185">Reference proteome</keyword>
<organism evidence="1 2">
    <name type="scientific">Pelovirga terrestris</name>
    <dbReference type="NCBI Taxonomy" id="2771352"/>
    <lineage>
        <taxon>Bacteria</taxon>
        <taxon>Pseudomonadati</taxon>
        <taxon>Thermodesulfobacteriota</taxon>
        <taxon>Desulfuromonadia</taxon>
        <taxon>Geobacterales</taxon>
        <taxon>Geobacteraceae</taxon>
        <taxon>Pelovirga</taxon>
    </lineage>
</organism>
<protein>
    <submittedName>
        <fullName evidence="1">Methicillin resistance protein</fullName>
    </submittedName>
</protein>
<proteinExistence type="predicted"/>
<accession>A0A8J6QPR3</accession>
<dbReference type="RefSeq" id="WP_191153897.1">
    <property type="nucleotide sequence ID" value="NZ_JACWUN010000002.1"/>
</dbReference>
<dbReference type="AlphaFoldDB" id="A0A8J6QPR3"/>
<dbReference type="SUPFAM" id="SSF55729">
    <property type="entry name" value="Acyl-CoA N-acyltransferases (Nat)"/>
    <property type="match status" value="1"/>
</dbReference>
<gene>
    <name evidence="1" type="ORF">ICT70_02975</name>
</gene>
<dbReference type="Gene3D" id="3.40.630.30">
    <property type="match status" value="1"/>
</dbReference>
<reference evidence="1" key="1">
    <citation type="submission" date="2020-09" db="EMBL/GenBank/DDBJ databases">
        <title>Pelobacter alkaliphilus sp. nov., a novel anaerobic arsenate-reducing bacterium from terrestrial mud volcano.</title>
        <authorList>
            <person name="Khomyakova M.A."/>
            <person name="Merkel A.Y."/>
            <person name="Slobodkin A.I."/>
        </authorList>
    </citation>
    <scope>NUCLEOTIDE SEQUENCE</scope>
    <source>
        <strain evidence="1">M08fum</strain>
    </source>
</reference>
<sequence>MMGNKEEYRKLCKTEQSLPVWNKDWWLDAVCGDDWQVLTVEKGGEIFAALPYVVTKGKFGLRLIKMPKLTQTLGVWAKYPDDQKYLTRISYEKEIYTNIIEQLEALDVAYFHQNFSHKVTNWLPFMWKGYEQTTRYTYIIDDLTDIDVIFKNFNSCRRQSIRKAEKTLKVGFDLSSEDFYNHHMTSLEKKGKSINYKYNFFKKMYDLSYENNSGKTLYCYDNNNNIHAAVFLIMDRESTYALIGSVDIEFTSGGSDLLIFEAIKYASKKTKMFDFEGSVIENIEMSYRNFGGKQVPYFSITKTHSPYLMINDGLQKIISGTKKSIKKIIKKDSKY</sequence>
<dbReference type="Proteomes" id="UP000632828">
    <property type="component" value="Unassembled WGS sequence"/>
</dbReference>
<name>A0A8J6QPR3_9BACT</name>
<dbReference type="InterPro" id="IPR016181">
    <property type="entry name" value="Acyl_CoA_acyltransferase"/>
</dbReference>
<dbReference type="EMBL" id="JACWUN010000002">
    <property type="protein sequence ID" value="MBD1399625.1"/>
    <property type="molecule type" value="Genomic_DNA"/>
</dbReference>
<evidence type="ECO:0000313" key="2">
    <source>
        <dbReference type="Proteomes" id="UP000632828"/>
    </source>
</evidence>
<comment type="caution">
    <text evidence="1">The sequence shown here is derived from an EMBL/GenBank/DDBJ whole genome shotgun (WGS) entry which is preliminary data.</text>
</comment>